<dbReference type="NCBIfam" id="NF008384">
    <property type="entry name" value="PRK11179.1"/>
    <property type="match status" value="1"/>
</dbReference>
<evidence type="ECO:0000313" key="6">
    <source>
        <dbReference type="Proteomes" id="UP000199527"/>
    </source>
</evidence>
<dbReference type="PANTHER" id="PTHR43413">
    <property type="entry name" value="TRANSCRIPTIONAL REGULATOR, ASNC FAMILY"/>
    <property type="match status" value="1"/>
</dbReference>
<sequence length="153" mass="17187">MTEDYRIDNLDKTILTALQADARTPYAELAKRNGVSPGTIHVRIEKMKQAGIITSAQVIVDPKKLGYQVCCFIGINLKAAGDYPEVLKKLQALPEVVEAYYTTGHYSIFTKILTHNIDALHHLLVHQIQSIEQIQSTETLLSLQQPIHRQINP</sequence>
<dbReference type="Proteomes" id="UP000199527">
    <property type="component" value="Unassembled WGS sequence"/>
</dbReference>
<protein>
    <submittedName>
        <fullName evidence="5">Transcriptional regulator, AsnC family</fullName>
    </submittedName>
</protein>
<dbReference type="PROSITE" id="PS50956">
    <property type="entry name" value="HTH_ASNC_2"/>
    <property type="match status" value="1"/>
</dbReference>
<proteinExistence type="predicted"/>
<evidence type="ECO:0000259" key="4">
    <source>
        <dbReference type="PROSITE" id="PS50956"/>
    </source>
</evidence>
<accession>A0A1G8M349</accession>
<dbReference type="EMBL" id="FNEM01000002">
    <property type="protein sequence ID" value="SDI62325.1"/>
    <property type="molecule type" value="Genomic_DNA"/>
</dbReference>
<dbReference type="Pfam" id="PF01037">
    <property type="entry name" value="AsnC_trans_reg"/>
    <property type="match status" value="1"/>
</dbReference>
<dbReference type="CDD" id="cd00090">
    <property type="entry name" value="HTH_ARSR"/>
    <property type="match status" value="1"/>
</dbReference>
<keyword evidence="1" id="KW-0805">Transcription regulation</keyword>
<keyword evidence="6" id="KW-1185">Reference proteome</keyword>
<dbReference type="InterPro" id="IPR019887">
    <property type="entry name" value="Tscrpt_reg_AsnC/Lrp_C"/>
</dbReference>
<dbReference type="PANTHER" id="PTHR43413:SF6">
    <property type="entry name" value="REGULATORY PROTEIN ASNC"/>
    <property type="match status" value="1"/>
</dbReference>
<dbReference type="InterPro" id="IPR000485">
    <property type="entry name" value="AsnC-type_HTH_dom"/>
</dbReference>
<keyword evidence="3" id="KW-0804">Transcription</keyword>
<evidence type="ECO:0000256" key="2">
    <source>
        <dbReference type="ARBA" id="ARBA00023125"/>
    </source>
</evidence>
<reference evidence="6" key="1">
    <citation type="submission" date="2016-10" db="EMBL/GenBank/DDBJ databases">
        <authorList>
            <person name="Varghese N."/>
            <person name="Submissions S."/>
        </authorList>
    </citation>
    <scope>NUCLEOTIDE SEQUENCE [LARGE SCALE GENOMIC DNA]</scope>
    <source>
        <strain evidence="6">DSM 23317</strain>
    </source>
</reference>
<dbReference type="InterPro" id="IPR011008">
    <property type="entry name" value="Dimeric_a/b-barrel"/>
</dbReference>
<dbReference type="InterPro" id="IPR036388">
    <property type="entry name" value="WH-like_DNA-bd_sf"/>
</dbReference>
<dbReference type="OrthoDB" id="1094536at2"/>
<dbReference type="InterPro" id="IPR011991">
    <property type="entry name" value="ArsR-like_HTH"/>
</dbReference>
<name>A0A1G8M349_9GAMM</name>
<keyword evidence="2" id="KW-0238">DNA-binding</keyword>
<dbReference type="SMART" id="SM00344">
    <property type="entry name" value="HTH_ASNC"/>
    <property type="match status" value="1"/>
</dbReference>
<dbReference type="GO" id="GO:0043565">
    <property type="term" value="F:sequence-specific DNA binding"/>
    <property type="evidence" value="ECO:0007669"/>
    <property type="project" value="InterPro"/>
</dbReference>
<dbReference type="Gene3D" id="3.30.70.920">
    <property type="match status" value="1"/>
</dbReference>
<dbReference type="Pfam" id="PF13404">
    <property type="entry name" value="HTH_AsnC-type"/>
    <property type="match status" value="1"/>
</dbReference>
<dbReference type="AlphaFoldDB" id="A0A1G8M349"/>
<evidence type="ECO:0000256" key="1">
    <source>
        <dbReference type="ARBA" id="ARBA00023015"/>
    </source>
</evidence>
<dbReference type="InterPro" id="IPR019888">
    <property type="entry name" value="Tscrpt_reg_AsnC-like"/>
</dbReference>
<dbReference type="RefSeq" id="WP_090362127.1">
    <property type="nucleotide sequence ID" value="NZ_FNEM01000002.1"/>
</dbReference>
<organism evidence="5 6">
    <name type="scientific">Ferrimonas sediminum</name>
    <dbReference type="NCBI Taxonomy" id="718193"/>
    <lineage>
        <taxon>Bacteria</taxon>
        <taxon>Pseudomonadati</taxon>
        <taxon>Pseudomonadota</taxon>
        <taxon>Gammaproteobacteria</taxon>
        <taxon>Alteromonadales</taxon>
        <taxon>Ferrimonadaceae</taxon>
        <taxon>Ferrimonas</taxon>
    </lineage>
</organism>
<dbReference type="PRINTS" id="PR00033">
    <property type="entry name" value="HTHASNC"/>
</dbReference>
<feature type="domain" description="HTH asnC-type" evidence="4">
    <location>
        <begin position="7"/>
        <end position="68"/>
    </location>
</feature>
<dbReference type="GO" id="GO:0006355">
    <property type="term" value="P:regulation of DNA-templated transcription"/>
    <property type="evidence" value="ECO:0007669"/>
    <property type="project" value="UniProtKB-ARBA"/>
</dbReference>
<dbReference type="SUPFAM" id="SSF46785">
    <property type="entry name" value="Winged helix' DNA-binding domain"/>
    <property type="match status" value="1"/>
</dbReference>
<dbReference type="SUPFAM" id="SSF54909">
    <property type="entry name" value="Dimeric alpha+beta barrel"/>
    <property type="match status" value="1"/>
</dbReference>
<dbReference type="InterPro" id="IPR050684">
    <property type="entry name" value="HTH-Siroheme_Decarb"/>
</dbReference>
<dbReference type="InterPro" id="IPR036390">
    <property type="entry name" value="WH_DNA-bd_sf"/>
</dbReference>
<gene>
    <name evidence="5" type="ORF">SAMN04488540_102250</name>
</gene>
<evidence type="ECO:0000256" key="3">
    <source>
        <dbReference type="ARBA" id="ARBA00023163"/>
    </source>
</evidence>
<evidence type="ECO:0000313" key="5">
    <source>
        <dbReference type="EMBL" id="SDI62325.1"/>
    </source>
</evidence>
<dbReference type="Gene3D" id="1.10.10.10">
    <property type="entry name" value="Winged helix-like DNA-binding domain superfamily/Winged helix DNA-binding domain"/>
    <property type="match status" value="1"/>
</dbReference>